<gene>
    <name evidence="2" type="ORF">BDW42DRAFT_189905</name>
</gene>
<reference evidence="3" key="1">
    <citation type="submission" date="2017-12" db="EMBL/GenBank/DDBJ databases">
        <authorList>
            <consortium name="DOE Joint Genome Institute"/>
            <person name="Mondo S.J."/>
            <person name="Kjaerbolling I."/>
            <person name="Vesth T.C."/>
            <person name="Frisvad J.C."/>
            <person name="Nybo J.L."/>
            <person name="Theobald S."/>
            <person name="Kuo A."/>
            <person name="Bowyer P."/>
            <person name="Matsuda Y."/>
            <person name="Lyhne E.K."/>
            <person name="Kogle M.E."/>
            <person name="Clum A."/>
            <person name="Lipzen A."/>
            <person name="Salamov A."/>
            <person name="Ngan C.Y."/>
            <person name="Daum C."/>
            <person name="Chiniquy J."/>
            <person name="Barry K."/>
            <person name="LaButti K."/>
            <person name="Haridas S."/>
            <person name="Simmons B.A."/>
            <person name="Magnuson J.K."/>
            <person name="Mortensen U.H."/>
            <person name="Larsen T.O."/>
            <person name="Grigoriev I.V."/>
            <person name="Baker S.E."/>
            <person name="Andersen M.R."/>
            <person name="Nordberg H.P."/>
            <person name="Cantor M.N."/>
            <person name="Hua S.X."/>
        </authorList>
    </citation>
    <scope>NUCLEOTIDE SEQUENCE [LARGE SCALE GENOMIC DNA]</scope>
    <source>
        <strain evidence="3">IBT 19404</strain>
    </source>
</reference>
<keyword evidence="1" id="KW-0472">Membrane</keyword>
<organism evidence="2 3">
    <name type="scientific">Aspergillus taichungensis</name>
    <dbReference type="NCBI Taxonomy" id="482145"/>
    <lineage>
        <taxon>Eukaryota</taxon>
        <taxon>Fungi</taxon>
        <taxon>Dikarya</taxon>
        <taxon>Ascomycota</taxon>
        <taxon>Pezizomycotina</taxon>
        <taxon>Eurotiomycetes</taxon>
        <taxon>Eurotiomycetidae</taxon>
        <taxon>Eurotiales</taxon>
        <taxon>Aspergillaceae</taxon>
        <taxon>Aspergillus</taxon>
        <taxon>Aspergillus subgen. Circumdati</taxon>
    </lineage>
</organism>
<accession>A0A2J5I9B3</accession>
<evidence type="ECO:0000313" key="3">
    <source>
        <dbReference type="Proteomes" id="UP000235023"/>
    </source>
</evidence>
<dbReference type="EMBL" id="KZ559497">
    <property type="protein sequence ID" value="PLN86628.1"/>
    <property type="molecule type" value="Genomic_DNA"/>
</dbReference>
<keyword evidence="1" id="KW-1133">Transmembrane helix</keyword>
<sequence>MGTSSTTDSYHASYASDEAESNFLRRDRYLRVVRLGLAVLIFTLGVSIIGCEGAPLHHYRQTSVYEQAWLPLWPLNLDPHSNIKHLNLLASGTSLAGFLAALMTIIFTIYQPNSPQPNGFTSSETLSSWTCKWKTVRGNPSAIPAAAHFGRDCAASRAGLFLLGVLLGLEVVKGVVAAVGVWCGWRVARQRGAQLTQAKIELVGKYPGV</sequence>
<protein>
    <submittedName>
        <fullName evidence="2">Uncharacterized protein</fullName>
    </submittedName>
</protein>
<feature type="transmembrane region" description="Helical" evidence="1">
    <location>
        <begin position="86"/>
        <end position="110"/>
    </location>
</feature>
<keyword evidence="1" id="KW-0812">Transmembrane</keyword>
<feature type="transmembrane region" description="Helical" evidence="1">
    <location>
        <begin position="32"/>
        <end position="51"/>
    </location>
</feature>
<name>A0A2J5I9B3_9EURO</name>
<keyword evidence="3" id="KW-1185">Reference proteome</keyword>
<evidence type="ECO:0000256" key="1">
    <source>
        <dbReference type="SAM" id="Phobius"/>
    </source>
</evidence>
<dbReference type="OrthoDB" id="3890746at2759"/>
<evidence type="ECO:0000313" key="2">
    <source>
        <dbReference type="EMBL" id="PLN86628.1"/>
    </source>
</evidence>
<feature type="transmembrane region" description="Helical" evidence="1">
    <location>
        <begin position="160"/>
        <end position="185"/>
    </location>
</feature>
<dbReference type="Proteomes" id="UP000235023">
    <property type="component" value="Unassembled WGS sequence"/>
</dbReference>
<proteinExistence type="predicted"/>
<dbReference type="AlphaFoldDB" id="A0A2J5I9B3"/>